<gene>
    <name evidence="11" type="primary">arcD</name>
    <name evidence="11" type="ORF">I6N96_03945</name>
</gene>
<feature type="transmembrane region" description="Helical" evidence="10">
    <location>
        <begin position="397"/>
        <end position="430"/>
    </location>
</feature>
<comment type="similarity">
    <text evidence="2">Belongs to the amino acid-polyamine-organocation (APC) superfamily. Basic amino acid/polyamine antiporter (APA) (TC 2.A.3.2) family.</text>
</comment>
<reference evidence="11 12" key="1">
    <citation type="submission" date="2020-12" db="EMBL/GenBank/DDBJ databases">
        <title>Vagococcus allomyrinae sp. nov. and Enterococcus lavae sp. nov., isolated from the larvae of Allomyrina dichotoma.</title>
        <authorList>
            <person name="Lee S.D."/>
        </authorList>
    </citation>
    <scope>NUCLEOTIDE SEQUENCE [LARGE SCALE GENOMIC DNA]</scope>
    <source>
        <strain evidence="11 12">BWM-S5</strain>
    </source>
</reference>
<evidence type="ECO:0000313" key="12">
    <source>
        <dbReference type="Proteomes" id="UP000673375"/>
    </source>
</evidence>
<evidence type="ECO:0000256" key="8">
    <source>
        <dbReference type="ARBA" id="ARBA00023136"/>
    </source>
</evidence>
<keyword evidence="6" id="KW-0029">Amino-acid transport</keyword>
<dbReference type="PANTHER" id="PTHR42770">
    <property type="entry name" value="AMINO ACID TRANSPORTER-RELATED"/>
    <property type="match status" value="1"/>
</dbReference>
<feature type="transmembrane region" description="Helical" evidence="10">
    <location>
        <begin position="126"/>
        <end position="144"/>
    </location>
</feature>
<organism evidence="11 12">
    <name type="scientific">Enterococcus larvae</name>
    <dbReference type="NCBI Taxonomy" id="2794352"/>
    <lineage>
        <taxon>Bacteria</taxon>
        <taxon>Bacillati</taxon>
        <taxon>Bacillota</taxon>
        <taxon>Bacilli</taxon>
        <taxon>Lactobacillales</taxon>
        <taxon>Enterococcaceae</taxon>
        <taxon>Enterococcus</taxon>
    </lineage>
</organism>
<feature type="transmembrane region" description="Helical" evidence="10">
    <location>
        <begin position="12"/>
        <end position="30"/>
    </location>
</feature>
<dbReference type="PANTHER" id="PTHR42770:SF4">
    <property type="entry name" value="ARGININE_ORNITHINE ANTIPORTER-RELATED"/>
    <property type="match status" value="1"/>
</dbReference>
<dbReference type="Gene3D" id="1.20.1740.10">
    <property type="entry name" value="Amino acid/polyamine transporter I"/>
    <property type="match status" value="1"/>
</dbReference>
<feature type="transmembrane region" description="Helical" evidence="10">
    <location>
        <begin position="92"/>
        <end position="114"/>
    </location>
</feature>
<evidence type="ECO:0000256" key="5">
    <source>
        <dbReference type="ARBA" id="ARBA00022692"/>
    </source>
</evidence>
<keyword evidence="7 10" id="KW-1133">Transmembrane helix</keyword>
<comment type="subcellular location">
    <subcellularLocation>
        <location evidence="1">Cell membrane</location>
        <topology evidence="1">Multi-pass membrane protein</topology>
    </subcellularLocation>
</comment>
<evidence type="ECO:0000256" key="1">
    <source>
        <dbReference type="ARBA" id="ARBA00004651"/>
    </source>
</evidence>
<dbReference type="Pfam" id="PF13520">
    <property type="entry name" value="AA_permease_2"/>
    <property type="match status" value="1"/>
</dbReference>
<keyword evidence="12" id="KW-1185">Reference proteome</keyword>
<dbReference type="NCBIfam" id="TIGR03810">
    <property type="entry name" value="arg_ornith_anti"/>
    <property type="match status" value="1"/>
</dbReference>
<name>A0ABS4CGL4_9ENTE</name>
<keyword evidence="5 10" id="KW-0812">Transmembrane</keyword>
<feature type="transmembrane region" description="Helical" evidence="10">
    <location>
        <begin position="282"/>
        <end position="310"/>
    </location>
</feature>
<feature type="transmembrane region" description="Helical" evidence="10">
    <location>
        <begin position="339"/>
        <end position="358"/>
    </location>
</feature>
<keyword evidence="8 10" id="KW-0472">Membrane</keyword>
<proteinExistence type="inferred from homology"/>
<evidence type="ECO:0000256" key="7">
    <source>
        <dbReference type="ARBA" id="ARBA00022989"/>
    </source>
</evidence>
<dbReference type="InterPro" id="IPR050367">
    <property type="entry name" value="APC_superfamily"/>
</dbReference>
<keyword evidence="3" id="KW-0813">Transport</keyword>
<dbReference type="InterPro" id="IPR022461">
    <property type="entry name" value="Arg/Orn_antiprt_ArcD"/>
</dbReference>
<keyword evidence="4" id="KW-1003">Cell membrane</keyword>
<feature type="transmembrane region" description="Helical" evidence="10">
    <location>
        <begin position="364"/>
        <end position="385"/>
    </location>
</feature>
<evidence type="ECO:0000256" key="6">
    <source>
        <dbReference type="ARBA" id="ARBA00022970"/>
    </source>
</evidence>
<dbReference type="RefSeq" id="WP_209556179.1">
    <property type="nucleotide sequence ID" value="NZ_JAEDXU010000001.1"/>
</dbReference>
<sequence>MEEKRKGISKIGLVALVVSSSIGSGVFGITSDLAGSAAPGPAIIAWVIVGIGILALVLSLNNLGEKRPDLDGGIFGYAEAAFGKLGGFISGWGYWLSAWLGNVAFATMLMSALGEFIPVFKGGQNVPSILLASVFIWSLTFLVNNGIESASFINTIVTICKLVPLFLFLVMGIVAFKAGVFTADFWGNAVDNLGNAGNSATGLWDQIKGCLMVMMWVFVGIEGASVLANRAEKRSDAQKASIIGLLVLLFIYILASLLPYGVMTQAELAEISQPAMGNILRYIVGGWGAAVINIGLIISIIGCWLSWTMLPAETTLLMARDGMLPKSWGKLNSKKAPSYSLFVTAGLTNVFLLTFLVTDYAYQFAYSLCTAAILICYLLVGLYQMIYSRQQGDTKQLLIGVLATAFQIVGIMLAGFTYVLMCSIAYIPGFYFYMKACQEKGYAISGKEKMIMGCIAAAAVVSIVMIATGMITV</sequence>
<evidence type="ECO:0000256" key="4">
    <source>
        <dbReference type="ARBA" id="ARBA00022475"/>
    </source>
</evidence>
<accession>A0ABS4CGL4</accession>
<feature type="transmembrane region" description="Helical" evidence="10">
    <location>
        <begin position="240"/>
        <end position="262"/>
    </location>
</feature>
<dbReference type="InterPro" id="IPR004754">
    <property type="entry name" value="Amino_acid_antiprt"/>
</dbReference>
<protein>
    <recommendedName>
        <fullName evidence="9">Arginine-ornithine antiporter</fullName>
    </recommendedName>
</protein>
<dbReference type="EMBL" id="JAEDXU010000001">
    <property type="protein sequence ID" value="MBP1045417.1"/>
    <property type="molecule type" value="Genomic_DNA"/>
</dbReference>
<evidence type="ECO:0000256" key="9">
    <source>
        <dbReference type="NCBIfam" id="TIGR03810"/>
    </source>
</evidence>
<feature type="transmembrane region" description="Helical" evidence="10">
    <location>
        <begin position="42"/>
        <end position="60"/>
    </location>
</feature>
<dbReference type="Proteomes" id="UP000673375">
    <property type="component" value="Unassembled WGS sequence"/>
</dbReference>
<feature type="transmembrane region" description="Helical" evidence="10">
    <location>
        <begin position="450"/>
        <end position="471"/>
    </location>
</feature>
<evidence type="ECO:0000313" key="11">
    <source>
        <dbReference type="EMBL" id="MBP1045417.1"/>
    </source>
</evidence>
<feature type="transmembrane region" description="Helical" evidence="10">
    <location>
        <begin position="165"/>
        <end position="186"/>
    </location>
</feature>
<dbReference type="NCBIfam" id="TIGR00905">
    <property type="entry name" value="2A0302"/>
    <property type="match status" value="1"/>
</dbReference>
<feature type="transmembrane region" description="Helical" evidence="10">
    <location>
        <begin position="206"/>
        <end position="228"/>
    </location>
</feature>
<dbReference type="PIRSF" id="PIRSF006060">
    <property type="entry name" value="AA_transporter"/>
    <property type="match status" value="1"/>
</dbReference>
<comment type="caution">
    <text evidence="11">The sequence shown here is derived from an EMBL/GenBank/DDBJ whole genome shotgun (WGS) entry which is preliminary data.</text>
</comment>
<evidence type="ECO:0000256" key="3">
    <source>
        <dbReference type="ARBA" id="ARBA00022448"/>
    </source>
</evidence>
<evidence type="ECO:0000256" key="10">
    <source>
        <dbReference type="SAM" id="Phobius"/>
    </source>
</evidence>
<dbReference type="InterPro" id="IPR002293">
    <property type="entry name" value="AA/rel_permease1"/>
</dbReference>
<evidence type="ECO:0000256" key="2">
    <source>
        <dbReference type="ARBA" id="ARBA00008220"/>
    </source>
</evidence>